<name>A0ACD5F5X1_RHILE</name>
<dbReference type="Proteomes" id="UP000076193">
    <property type="component" value="Chromosome"/>
</dbReference>
<protein>
    <submittedName>
        <fullName evidence="1">Capsule biosynthesis protein</fullName>
    </submittedName>
</protein>
<organism evidence="1 2">
    <name type="scientific">Rhizobium leguminosarum</name>
    <dbReference type="NCBI Taxonomy" id="384"/>
    <lineage>
        <taxon>Bacteria</taxon>
        <taxon>Pseudomonadati</taxon>
        <taxon>Pseudomonadota</taxon>
        <taxon>Alphaproteobacteria</taxon>
        <taxon>Hyphomicrobiales</taxon>
        <taxon>Rhizobiaceae</taxon>
        <taxon>Rhizobium/Agrobacterium group</taxon>
        <taxon>Rhizobium</taxon>
    </lineage>
</organism>
<evidence type="ECO:0000313" key="2">
    <source>
        <dbReference type="Proteomes" id="UP000076193"/>
    </source>
</evidence>
<accession>A0ACD5F5X1</accession>
<sequence>MIKGFISRCRRYLSRLYHTARSDSAPDGELGWPHVVVTTKFWKRALTETKKGDVVLIATTVSGFHAGVLVESLLGIALTLRGARVHYLICDAQMPTCLQVHQGKIESVDIVTDYRMKDKVCPGCIKRGAKLLEPLGLPIIRYSDHLSSSRARELRDLAHRIDLNEIPDYVHHGVNVGQHALSGTLRFFSRGHLPPTPEGEAVLRRYFEAALITQEVTQSVINVLQPKVAVYNHGIYVPHGVISDVARSNAIRVVTWNVAYKSKCFIFSHDDTYHHTLIEEPTSVWENISLDGKLDKELDAYLKSRWYGTSDWIWFHDQPKHSLKAIEDEIGIDFTKPVVAALTNVFWDAQLHYKANAFKDMLEWLQATIAYFGTRTDLQLAIRIHPAEVRGAIPSRQPLVEEIRKLFPELPANVFIIPPESQASTYSLCEGSNAVIIYGTKTGVEMTAKGIPVIVAGEAWIRNKGLTLDADTPENYLRLLEKLPLDSRMNEAQVSRARKYAYHFFFRRFIPMDFVNEDKASPPYKIEPPTAETLLPGGDIGLDVICDGILRRTPFIYPAEVQ</sequence>
<gene>
    <name evidence="1" type="ORF">A4A59_002360</name>
</gene>
<proteinExistence type="predicted"/>
<reference evidence="1" key="1">
    <citation type="submission" date="2024-10" db="EMBL/GenBank/DDBJ databases">
        <title>Strain of Rhizobium-related bacteria isolated fromm roots of Vavilovia formosa.</title>
        <authorList>
            <person name="Kimeklis A."/>
            <person name="Afonin A."/>
        </authorList>
    </citation>
    <scope>NUCLEOTIDE SEQUENCE</scope>
    <source>
        <strain evidence="1">Vaf12</strain>
    </source>
</reference>
<dbReference type="EMBL" id="CP171844">
    <property type="protein sequence ID" value="XKQ40770.1"/>
    <property type="molecule type" value="Genomic_DNA"/>
</dbReference>
<evidence type="ECO:0000313" key="1">
    <source>
        <dbReference type="EMBL" id="XKQ40770.1"/>
    </source>
</evidence>